<dbReference type="EMBL" id="KZ309023">
    <property type="protein sequence ID" value="KAG8236403.1"/>
    <property type="molecule type" value="Genomic_DNA"/>
</dbReference>
<evidence type="ECO:0000313" key="1">
    <source>
        <dbReference type="EMBL" id="KAG8236403.1"/>
    </source>
</evidence>
<dbReference type="OrthoDB" id="5978043at2759"/>
<dbReference type="PANTHER" id="PTHR37984:SF5">
    <property type="entry name" value="PROTEIN NYNRIN-LIKE"/>
    <property type="match status" value="1"/>
</dbReference>
<evidence type="ECO:0000313" key="2">
    <source>
        <dbReference type="Proteomes" id="UP000792457"/>
    </source>
</evidence>
<sequence>MDREIEETVQAAQAPVHPWEFPAKPWNRLHIDFAGPLHGFHWLVIVNAKTKWPEKYCTCYHWLYSCQSANWASSSPSIRRSFYQAREKRRKVSRETSKSRKKIKSFHTRDTVWAHDYRSQHCKWAAGTILYRIAPLTYQVRVGDAT</sequence>
<gene>
    <name evidence="1" type="ORF">J437_LFUL012823</name>
</gene>
<name>A0A8K0P8Z1_LADFU</name>
<keyword evidence="2" id="KW-1185">Reference proteome</keyword>
<dbReference type="PANTHER" id="PTHR37984">
    <property type="entry name" value="PROTEIN CBG26694"/>
    <property type="match status" value="1"/>
</dbReference>
<accession>A0A8K0P8Z1</accession>
<organism evidence="1 2">
    <name type="scientific">Ladona fulva</name>
    <name type="common">Scarce chaser dragonfly</name>
    <name type="synonym">Libellula fulva</name>
    <dbReference type="NCBI Taxonomy" id="123851"/>
    <lineage>
        <taxon>Eukaryota</taxon>
        <taxon>Metazoa</taxon>
        <taxon>Ecdysozoa</taxon>
        <taxon>Arthropoda</taxon>
        <taxon>Hexapoda</taxon>
        <taxon>Insecta</taxon>
        <taxon>Pterygota</taxon>
        <taxon>Palaeoptera</taxon>
        <taxon>Odonata</taxon>
        <taxon>Epiprocta</taxon>
        <taxon>Anisoptera</taxon>
        <taxon>Libelluloidea</taxon>
        <taxon>Libellulidae</taxon>
        <taxon>Ladona</taxon>
    </lineage>
</organism>
<reference evidence="1" key="1">
    <citation type="submission" date="2013-04" db="EMBL/GenBank/DDBJ databases">
        <authorList>
            <person name="Qu J."/>
            <person name="Murali S.C."/>
            <person name="Bandaranaike D."/>
            <person name="Bellair M."/>
            <person name="Blankenburg K."/>
            <person name="Chao H."/>
            <person name="Dinh H."/>
            <person name="Doddapaneni H."/>
            <person name="Downs B."/>
            <person name="Dugan-Rocha S."/>
            <person name="Elkadiri S."/>
            <person name="Gnanaolivu R.D."/>
            <person name="Hernandez B."/>
            <person name="Javaid M."/>
            <person name="Jayaseelan J.C."/>
            <person name="Lee S."/>
            <person name="Li M."/>
            <person name="Ming W."/>
            <person name="Munidasa M."/>
            <person name="Muniz J."/>
            <person name="Nguyen L."/>
            <person name="Ongeri F."/>
            <person name="Osuji N."/>
            <person name="Pu L.-L."/>
            <person name="Puazo M."/>
            <person name="Qu C."/>
            <person name="Quiroz J."/>
            <person name="Raj R."/>
            <person name="Weissenberger G."/>
            <person name="Xin Y."/>
            <person name="Zou X."/>
            <person name="Han Y."/>
            <person name="Richards S."/>
            <person name="Worley K."/>
            <person name="Muzny D."/>
            <person name="Gibbs R."/>
        </authorList>
    </citation>
    <scope>NUCLEOTIDE SEQUENCE</scope>
    <source>
        <strain evidence="1">Sampled in the wild</strain>
    </source>
</reference>
<proteinExistence type="predicted"/>
<dbReference type="InterPro" id="IPR050951">
    <property type="entry name" value="Retrovirus_Pol_polyprotein"/>
</dbReference>
<protein>
    <submittedName>
        <fullName evidence="1">Uncharacterized protein</fullName>
    </submittedName>
</protein>
<dbReference type="AlphaFoldDB" id="A0A8K0P8Z1"/>
<dbReference type="Proteomes" id="UP000792457">
    <property type="component" value="Unassembled WGS sequence"/>
</dbReference>
<reference evidence="1" key="2">
    <citation type="submission" date="2017-10" db="EMBL/GenBank/DDBJ databases">
        <title>Ladona fulva Genome sequencing and assembly.</title>
        <authorList>
            <person name="Murali S."/>
            <person name="Richards S."/>
            <person name="Bandaranaike D."/>
            <person name="Bellair M."/>
            <person name="Blankenburg K."/>
            <person name="Chao H."/>
            <person name="Dinh H."/>
            <person name="Doddapaneni H."/>
            <person name="Dugan-Rocha S."/>
            <person name="Elkadiri S."/>
            <person name="Gnanaolivu R."/>
            <person name="Hernandez B."/>
            <person name="Skinner E."/>
            <person name="Javaid M."/>
            <person name="Lee S."/>
            <person name="Li M."/>
            <person name="Ming W."/>
            <person name="Munidasa M."/>
            <person name="Muniz J."/>
            <person name="Nguyen L."/>
            <person name="Hughes D."/>
            <person name="Osuji N."/>
            <person name="Pu L.-L."/>
            <person name="Puazo M."/>
            <person name="Qu C."/>
            <person name="Quiroz J."/>
            <person name="Raj R."/>
            <person name="Weissenberger G."/>
            <person name="Xin Y."/>
            <person name="Zou X."/>
            <person name="Han Y."/>
            <person name="Worley K."/>
            <person name="Muzny D."/>
            <person name="Gibbs R."/>
        </authorList>
    </citation>
    <scope>NUCLEOTIDE SEQUENCE</scope>
    <source>
        <strain evidence="1">Sampled in the wild</strain>
    </source>
</reference>
<comment type="caution">
    <text evidence="1">The sequence shown here is derived from an EMBL/GenBank/DDBJ whole genome shotgun (WGS) entry which is preliminary data.</text>
</comment>